<evidence type="ECO:0000313" key="2">
    <source>
        <dbReference type="EMBL" id="MBW0497978.1"/>
    </source>
</evidence>
<dbReference type="Pfam" id="PF07727">
    <property type="entry name" value="RVT_2"/>
    <property type="match status" value="1"/>
</dbReference>
<dbReference type="InterPro" id="IPR013103">
    <property type="entry name" value="RVT_2"/>
</dbReference>
<feature type="domain" description="Reverse transcriptase Ty1/copia-type" evidence="1">
    <location>
        <begin position="136"/>
        <end position="225"/>
    </location>
</feature>
<dbReference type="EMBL" id="AVOT02014496">
    <property type="protein sequence ID" value="MBW0497978.1"/>
    <property type="molecule type" value="Genomic_DNA"/>
</dbReference>
<accession>A0A9Q3HAC4</accession>
<protein>
    <recommendedName>
        <fullName evidence="1">Reverse transcriptase Ty1/copia-type domain-containing protein</fullName>
    </recommendedName>
</protein>
<gene>
    <name evidence="2" type="ORF">O181_037693</name>
</gene>
<keyword evidence="3" id="KW-1185">Reference proteome</keyword>
<proteinExistence type="predicted"/>
<reference evidence="2" key="1">
    <citation type="submission" date="2021-03" db="EMBL/GenBank/DDBJ databases">
        <title>Draft genome sequence of rust myrtle Austropuccinia psidii MF-1, a brazilian biotype.</title>
        <authorList>
            <person name="Quecine M.C."/>
            <person name="Pachon D.M.R."/>
            <person name="Bonatelli M.L."/>
            <person name="Correr F.H."/>
            <person name="Franceschini L.M."/>
            <person name="Leite T.F."/>
            <person name="Margarido G.R.A."/>
            <person name="Almeida C.A."/>
            <person name="Ferrarezi J.A."/>
            <person name="Labate C.A."/>
        </authorList>
    </citation>
    <scope>NUCLEOTIDE SEQUENCE</scope>
    <source>
        <strain evidence="2">MF-1</strain>
    </source>
</reference>
<comment type="caution">
    <text evidence="2">The sequence shown here is derived from an EMBL/GenBank/DDBJ whole genome shotgun (WGS) entry which is preliminary data.</text>
</comment>
<dbReference type="AlphaFoldDB" id="A0A9Q3HAC4"/>
<organism evidence="2 3">
    <name type="scientific">Austropuccinia psidii MF-1</name>
    <dbReference type="NCBI Taxonomy" id="1389203"/>
    <lineage>
        <taxon>Eukaryota</taxon>
        <taxon>Fungi</taxon>
        <taxon>Dikarya</taxon>
        <taxon>Basidiomycota</taxon>
        <taxon>Pucciniomycotina</taxon>
        <taxon>Pucciniomycetes</taxon>
        <taxon>Pucciniales</taxon>
        <taxon>Sphaerophragmiaceae</taxon>
        <taxon>Austropuccinia</taxon>
    </lineage>
</organism>
<sequence length="225" mass="25421">MKNQLPNSQCLCLSPHQELFSQGPSITTLYPFGEEAIVHIPTSQKFHKLEQRVNACFLLKPLMTGGWLFWDPPSDRRLQSAAVFFLAFSCKESQPSTTQRAHCLTSSNQTSRSPSTWARPYQDMWKVELKQMMARHVWEAVDNDKTMKKIGHHANGSSEKLKACFVARGDHQRPGVDCTKTYAPAASLMSLFLLLAHSVCCHWPVASFDVRGAYLYSPVKETVFV</sequence>
<dbReference type="Proteomes" id="UP000765509">
    <property type="component" value="Unassembled WGS sequence"/>
</dbReference>
<name>A0A9Q3HAC4_9BASI</name>
<evidence type="ECO:0000259" key="1">
    <source>
        <dbReference type="Pfam" id="PF07727"/>
    </source>
</evidence>
<evidence type="ECO:0000313" key="3">
    <source>
        <dbReference type="Proteomes" id="UP000765509"/>
    </source>
</evidence>